<reference evidence="2" key="1">
    <citation type="submission" date="2017-06" db="EMBL/GenBank/DDBJ databases">
        <authorList>
            <person name="Varghese N."/>
            <person name="Submissions S."/>
        </authorList>
    </citation>
    <scope>NUCLEOTIDE SEQUENCE [LARGE SCALE GENOMIC DNA]</scope>
    <source>
        <strain evidence="2">NKM1</strain>
    </source>
</reference>
<sequence>MCLIIKKQARFLAEGSALAYPKYTVDISIYTILKLLKLRPYCPLSSRRAVFEQRYIYLN</sequence>
<evidence type="ECO:0000313" key="1">
    <source>
        <dbReference type="EMBL" id="SNS74615.1"/>
    </source>
</evidence>
<dbReference type="Proteomes" id="UP000198432">
    <property type="component" value="Unassembled WGS sequence"/>
</dbReference>
<dbReference type="EMBL" id="FZOQ01000012">
    <property type="protein sequence ID" value="SNS74615.1"/>
    <property type="molecule type" value="Genomic_DNA"/>
</dbReference>
<accession>A0A239H0G3</accession>
<name>A0A239H0G3_9BACT</name>
<keyword evidence="2" id="KW-1185">Reference proteome</keyword>
<gene>
    <name evidence="1" type="ORF">SAMN06296052_112102</name>
</gene>
<organism evidence="1 2">
    <name type="scientific">Pontibacter ummariensis</name>
    <dbReference type="NCBI Taxonomy" id="1610492"/>
    <lineage>
        <taxon>Bacteria</taxon>
        <taxon>Pseudomonadati</taxon>
        <taxon>Bacteroidota</taxon>
        <taxon>Cytophagia</taxon>
        <taxon>Cytophagales</taxon>
        <taxon>Hymenobacteraceae</taxon>
        <taxon>Pontibacter</taxon>
    </lineage>
</organism>
<dbReference type="AlphaFoldDB" id="A0A239H0G3"/>
<proteinExistence type="predicted"/>
<protein>
    <submittedName>
        <fullName evidence="1">Uncharacterized protein</fullName>
    </submittedName>
</protein>
<evidence type="ECO:0000313" key="2">
    <source>
        <dbReference type="Proteomes" id="UP000198432"/>
    </source>
</evidence>